<dbReference type="Proteomes" id="UP000241690">
    <property type="component" value="Unassembled WGS sequence"/>
</dbReference>
<proteinExistence type="predicted"/>
<dbReference type="GeneID" id="36621641"/>
<dbReference type="RefSeq" id="XP_024779965.1">
    <property type="nucleotide sequence ID" value="XM_024913081.1"/>
</dbReference>
<evidence type="ECO:0000313" key="1">
    <source>
        <dbReference type="EMBL" id="PTB60288.1"/>
    </source>
</evidence>
<sequence>MLGLCPLVQVQLCSLSSLFLRYRHLRHHHSLCLAIHRRTIPLVGQHGIWHPPESCRSLRPHCQHMWPGHHPAYRQEICRH</sequence>
<gene>
    <name evidence="1" type="ORF">M431DRAFT_176770</name>
</gene>
<name>A0A2T4ATI3_TRIHA</name>
<reference evidence="1 2" key="1">
    <citation type="submission" date="2016-07" db="EMBL/GenBank/DDBJ databases">
        <title>Multiple horizontal gene transfer events from other fungi enriched the ability of initially mycotrophic Trichoderma (Ascomycota) to feed on dead plant biomass.</title>
        <authorList>
            <consortium name="DOE Joint Genome Institute"/>
            <person name="Aerts A."/>
            <person name="Atanasova L."/>
            <person name="Chenthamara K."/>
            <person name="Zhang J."/>
            <person name="Grujic M."/>
            <person name="Henrissat B."/>
            <person name="Kuo A."/>
            <person name="Salamov A."/>
            <person name="Lipzen A."/>
            <person name="Labutti K."/>
            <person name="Barry K."/>
            <person name="Miao Y."/>
            <person name="Rahimi M.J."/>
            <person name="Shen Q."/>
            <person name="Grigoriev I.V."/>
            <person name="Kubicek C.P."/>
            <person name="Druzhinina I.S."/>
        </authorList>
    </citation>
    <scope>NUCLEOTIDE SEQUENCE [LARGE SCALE GENOMIC DNA]</scope>
    <source>
        <strain evidence="1 2">CBS 226.95</strain>
    </source>
</reference>
<evidence type="ECO:0000313" key="2">
    <source>
        <dbReference type="Proteomes" id="UP000241690"/>
    </source>
</evidence>
<dbReference type="AlphaFoldDB" id="A0A2T4ATI3"/>
<protein>
    <submittedName>
        <fullName evidence="1">Uncharacterized protein</fullName>
    </submittedName>
</protein>
<dbReference type="EMBL" id="KZ679675">
    <property type="protein sequence ID" value="PTB60288.1"/>
    <property type="molecule type" value="Genomic_DNA"/>
</dbReference>
<organism evidence="1 2">
    <name type="scientific">Trichoderma harzianum CBS 226.95</name>
    <dbReference type="NCBI Taxonomy" id="983964"/>
    <lineage>
        <taxon>Eukaryota</taxon>
        <taxon>Fungi</taxon>
        <taxon>Dikarya</taxon>
        <taxon>Ascomycota</taxon>
        <taxon>Pezizomycotina</taxon>
        <taxon>Sordariomycetes</taxon>
        <taxon>Hypocreomycetidae</taxon>
        <taxon>Hypocreales</taxon>
        <taxon>Hypocreaceae</taxon>
        <taxon>Trichoderma</taxon>
    </lineage>
</organism>
<accession>A0A2T4ATI3</accession>
<keyword evidence="2" id="KW-1185">Reference proteome</keyword>